<accession>A0ABX6VDV9</accession>
<keyword evidence="1 3" id="KW-0963">Cytoplasm</keyword>
<dbReference type="HAMAP" id="MF_00187">
    <property type="entry name" value="FdhD"/>
    <property type="match status" value="1"/>
</dbReference>
<dbReference type="SUPFAM" id="SSF53927">
    <property type="entry name" value="Cytidine deaminase-like"/>
    <property type="match status" value="1"/>
</dbReference>
<dbReference type="PIRSF" id="PIRSF015626">
    <property type="entry name" value="FdhD"/>
    <property type="match status" value="1"/>
</dbReference>
<keyword evidence="5" id="KW-1185">Reference proteome</keyword>
<feature type="active site" description="Cysteine persulfide intermediate" evidence="3">
    <location>
        <position position="116"/>
    </location>
</feature>
<evidence type="ECO:0000256" key="2">
    <source>
        <dbReference type="ARBA" id="ARBA00023150"/>
    </source>
</evidence>
<evidence type="ECO:0000256" key="3">
    <source>
        <dbReference type="HAMAP-Rule" id="MF_00187"/>
    </source>
</evidence>
<dbReference type="NCBIfam" id="TIGR00129">
    <property type="entry name" value="fdhD_narQ"/>
    <property type="match status" value="1"/>
</dbReference>
<evidence type="ECO:0000313" key="4">
    <source>
        <dbReference type="EMBL" id="QPG59726.1"/>
    </source>
</evidence>
<keyword evidence="2 3" id="KW-0501">Molybdenum cofactor biosynthesis</keyword>
<dbReference type="Gene3D" id="3.10.20.10">
    <property type="match status" value="1"/>
</dbReference>
<gene>
    <name evidence="3 4" type="primary">fdhD</name>
    <name evidence="4" type="ORF">FM038_021860</name>
</gene>
<dbReference type="Proteomes" id="UP000316416">
    <property type="component" value="Chromosome"/>
</dbReference>
<comment type="similarity">
    <text evidence="3">Belongs to the FdhD family.</text>
</comment>
<name>A0ABX6VDV9_9GAMM</name>
<protein>
    <recommendedName>
        <fullName evidence="3">Sulfur carrier protein FdhD</fullName>
    </recommendedName>
</protein>
<dbReference type="EMBL" id="CP045503">
    <property type="protein sequence ID" value="QPG59726.1"/>
    <property type="molecule type" value="Genomic_DNA"/>
</dbReference>
<dbReference type="PANTHER" id="PTHR30592:SF1">
    <property type="entry name" value="SULFUR CARRIER PROTEIN FDHD"/>
    <property type="match status" value="1"/>
</dbReference>
<dbReference type="RefSeq" id="WP_142873841.1">
    <property type="nucleotide sequence ID" value="NZ_CP045503.2"/>
</dbReference>
<dbReference type="Gene3D" id="3.40.140.10">
    <property type="entry name" value="Cytidine Deaminase, domain 2"/>
    <property type="match status" value="1"/>
</dbReference>
<dbReference type="InterPro" id="IPR016193">
    <property type="entry name" value="Cytidine_deaminase-like"/>
</dbReference>
<sequence>MSSIKTQIHNVIEHKKVRCFRNFRESEIVESVASEVRVALIYNGISHTVMMASPADLEYFAIGFTLSERIVEKPADIKSIELEPNDKGVLIYIEITNRCFMALKDQRRNMAGRTGCGLCGVAQLEHAVKPTIRVNNNKRFNINLLQNVLSQLPKVQTMFNITGATHAAMSLSESGEITSSYEDIGRHIALDKLIGSYSKNGQITPAAILLTSRASFEMVQKSASANIEIIFAISAATSLAIELADKSNITLVGFCRNNRATIYTHSHRITSENLNKLTAIELEKKMAY</sequence>
<dbReference type="InterPro" id="IPR003786">
    <property type="entry name" value="FdhD"/>
</dbReference>
<reference evidence="4" key="1">
    <citation type="submission" date="2021-07" db="EMBL/GenBank/DDBJ databases">
        <title>Shewanella sp. YLB-07 whole genome sequence.</title>
        <authorList>
            <person name="Yu L."/>
        </authorList>
    </citation>
    <scope>NUCLEOTIDE SEQUENCE</scope>
    <source>
        <strain evidence="4">YLB-08</strain>
    </source>
</reference>
<comment type="subcellular location">
    <subcellularLocation>
        <location evidence="3">Cytoplasm</location>
    </subcellularLocation>
</comment>
<evidence type="ECO:0000313" key="5">
    <source>
        <dbReference type="Proteomes" id="UP000316416"/>
    </source>
</evidence>
<proteinExistence type="inferred from homology"/>
<feature type="binding site" evidence="3">
    <location>
        <begin position="254"/>
        <end position="259"/>
    </location>
    <ligand>
        <name>Mo-bis(molybdopterin guanine dinucleotide)</name>
        <dbReference type="ChEBI" id="CHEBI:60539"/>
    </ligand>
</feature>
<comment type="function">
    <text evidence="3">Required for formate dehydrogenase (FDH) activity. Acts as a sulfur carrier protein that transfers sulfur from IscS to the molybdenum cofactor prior to its insertion into FDH.</text>
</comment>
<evidence type="ECO:0000256" key="1">
    <source>
        <dbReference type="ARBA" id="ARBA00022490"/>
    </source>
</evidence>
<dbReference type="PANTHER" id="PTHR30592">
    <property type="entry name" value="FORMATE DEHYDROGENASE"/>
    <property type="match status" value="1"/>
</dbReference>
<dbReference type="Pfam" id="PF02634">
    <property type="entry name" value="FdhD-NarQ"/>
    <property type="match status" value="1"/>
</dbReference>
<organism evidence="4 5">
    <name type="scientific">Shewanella eurypsychrophilus</name>
    <dbReference type="NCBI Taxonomy" id="2593656"/>
    <lineage>
        <taxon>Bacteria</taxon>
        <taxon>Pseudomonadati</taxon>
        <taxon>Pseudomonadota</taxon>
        <taxon>Gammaproteobacteria</taxon>
        <taxon>Alteromonadales</taxon>
        <taxon>Shewanellaceae</taxon>
        <taxon>Shewanella</taxon>
    </lineage>
</organism>